<organism evidence="1 2">
    <name type="scientific">Lucilia cuprina</name>
    <name type="common">Green bottle fly</name>
    <name type="synonym">Australian sheep blowfly</name>
    <dbReference type="NCBI Taxonomy" id="7375"/>
    <lineage>
        <taxon>Eukaryota</taxon>
        <taxon>Metazoa</taxon>
        <taxon>Ecdysozoa</taxon>
        <taxon>Arthropoda</taxon>
        <taxon>Hexapoda</taxon>
        <taxon>Insecta</taxon>
        <taxon>Pterygota</taxon>
        <taxon>Neoptera</taxon>
        <taxon>Endopterygota</taxon>
        <taxon>Diptera</taxon>
        <taxon>Brachycera</taxon>
        <taxon>Muscomorpha</taxon>
        <taxon>Oestroidea</taxon>
        <taxon>Calliphoridae</taxon>
        <taxon>Luciliinae</taxon>
        <taxon>Lucilia</taxon>
    </lineage>
</organism>
<dbReference type="Proteomes" id="UP000037069">
    <property type="component" value="Unassembled WGS sequence"/>
</dbReference>
<dbReference type="EMBL" id="JRES01000484">
    <property type="protein sequence ID" value="KNC30911.1"/>
    <property type="molecule type" value="Genomic_DNA"/>
</dbReference>
<accession>A0A0L0CFA1</accession>
<gene>
    <name evidence="1" type="ORF">FF38_09286</name>
</gene>
<reference evidence="1 2" key="1">
    <citation type="journal article" date="2015" name="Nat. Commun.">
        <title>Lucilia cuprina genome unlocks parasitic fly biology to underpin future interventions.</title>
        <authorList>
            <person name="Anstead C.A."/>
            <person name="Korhonen P.K."/>
            <person name="Young N.D."/>
            <person name="Hall R.S."/>
            <person name="Jex A.R."/>
            <person name="Murali S.C."/>
            <person name="Hughes D.S."/>
            <person name="Lee S.F."/>
            <person name="Perry T."/>
            <person name="Stroehlein A.J."/>
            <person name="Ansell B.R."/>
            <person name="Breugelmans B."/>
            <person name="Hofmann A."/>
            <person name="Qu J."/>
            <person name="Dugan S."/>
            <person name="Lee S.L."/>
            <person name="Chao H."/>
            <person name="Dinh H."/>
            <person name="Han Y."/>
            <person name="Doddapaneni H.V."/>
            <person name="Worley K.C."/>
            <person name="Muzny D.M."/>
            <person name="Ioannidis P."/>
            <person name="Waterhouse R.M."/>
            <person name="Zdobnov E.M."/>
            <person name="James P.J."/>
            <person name="Bagnall N.H."/>
            <person name="Kotze A.C."/>
            <person name="Gibbs R.A."/>
            <person name="Richards S."/>
            <person name="Batterham P."/>
            <person name="Gasser R.B."/>
        </authorList>
    </citation>
    <scope>NUCLEOTIDE SEQUENCE [LARGE SCALE GENOMIC DNA]</scope>
    <source>
        <strain evidence="1 2">LS</strain>
        <tissue evidence="1">Full body</tissue>
    </source>
</reference>
<dbReference type="AlphaFoldDB" id="A0A0L0CFA1"/>
<evidence type="ECO:0000313" key="2">
    <source>
        <dbReference type="Proteomes" id="UP000037069"/>
    </source>
</evidence>
<comment type="caution">
    <text evidence="1">The sequence shown here is derived from an EMBL/GenBank/DDBJ whole genome shotgun (WGS) entry which is preliminary data.</text>
</comment>
<protein>
    <submittedName>
        <fullName evidence="1">Uncharacterized protein</fullName>
    </submittedName>
</protein>
<evidence type="ECO:0000313" key="1">
    <source>
        <dbReference type="EMBL" id="KNC30911.1"/>
    </source>
</evidence>
<sequence>MWCDISAEFFNVTFFREYLCGIFEKARIRKFLVVDCSNKLTLPALGDVLSDLYKSVWLNQAFLEKLYEASGSDINSSANSVSSSSVSCRGLRSYAALRCGWKLLTNERLFNNSIMEVLPTFSRRLKNSMSRSAKHEASGSSIISSASSNSSLADCKLRRTKMFSNPKCLHSIPGGGFQLLALRFSLNKPVSLAIESVTLTSSQEPTTAYSLSTFCLALCKAPALLKGLKRYITGSAGLLRLAVNLLITLSRRISSINCSLPTLGTRLKTSSSSSSSSSSYSSSCSGIIRYSSLSTFSPSLMAAYLIDSLSILKETRHRQLHPNIQHIHLHNHRHHPHHHHHHHFQYHCNNLDPNKSSDLIIYSFIKT</sequence>
<proteinExistence type="predicted"/>
<name>A0A0L0CFA1_LUCCU</name>
<keyword evidence="2" id="KW-1185">Reference proteome</keyword>